<gene>
    <name evidence="2" type="ORF">P0Y53_07740</name>
</gene>
<evidence type="ECO:0000313" key="3">
    <source>
        <dbReference type="Proteomes" id="UP001220610"/>
    </source>
</evidence>
<evidence type="ECO:0000256" key="1">
    <source>
        <dbReference type="SAM" id="Phobius"/>
    </source>
</evidence>
<keyword evidence="1" id="KW-0812">Transmembrane</keyword>
<proteinExistence type="predicted"/>
<organism evidence="2 3">
    <name type="scientific">Candidatus Pseudobacter hemicellulosilyticus</name>
    <dbReference type="NCBI Taxonomy" id="3121375"/>
    <lineage>
        <taxon>Bacteria</taxon>
        <taxon>Pseudomonadati</taxon>
        <taxon>Bacteroidota</taxon>
        <taxon>Chitinophagia</taxon>
        <taxon>Chitinophagales</taxon>
        <taxon>Chitinophagaceae</taxon>
        <taxon>Pseudobacter</taxon>
    </lineage>
</organism>
<feature type="transmembrane region" description="Helical" evidence="1">
    <location>
        <begin position="376"/>
        <end position="394"/>
    </location>
</feature>
<protein>
    <submittedName>
        <fullName evidence="2">DUF4173 domain-containing protein</fullName>
    </submittedName>
</protein>
<feature type="transmembrane region" description="Helical" evidence="1">
    <location>
        <begin position="178"/>
        <end position="206"/>
    </location>
</feature>
<keyword evidence="1" id="KW-0472">Membrane</keyword>
<dbReference type="EMBL" id="CP119311">
    <property type="protein sequence ID" value="WEK37389.1"/>
    <property type="molecule type" value="Genomic_DNA"/>
</dbReference>
<feature type="transmembrane region" description="Helical" evidence="1">
    <location>
        <begin position="99"/>
        <end position="118"/>
    </location>
</feature>
<dbReference type="Pfam" id="PF13687">
    <property type="entry name" value="DUF4153"/>
    <property type="match status" value="1"/>
</dbReference>
<dbReference type="AlphaFoldDB" id="A0AAJ5WU15"/>
<accession>A0AAJ5WU15</accession>
<feature type="transmembrane region" description="Helical" evidence="1">
    <location>
        <begin position="29"/>
        <end position="47"/>
    </location>
</feature>
<feature type="transmembrane region" description="Helical" evidence="1">
    <location>
        <begin position="401"/>
        <end position="422"/>
    </location>
</feature>
<feature type="transmembrane region" description="Helical" evidence="1">
    <location>
        <begin position="54"/>
        <end position="79"/>
    </location>
</feature>
<keyword evidence="1" id="KW-1133">Transmembrane helix</keyword>
<feature type="transmembrane region" description="Helical" evidence="1">
    <location>
        <begin position="265"/>
        <end position="287"/>
    </location>
</feature>
<name>A0AAJ5WU15_9BACT</name>
<feature type="transmembrane region" description="Helical" evidence="1">
    <location>
        <begin position="336"/>
        <end position="356"/>
    </location>
</feature>
<reference evidence="2" key="1">
    <citation type="submission" date="2023-03" db="EMBL/GenBank/DDBJ databases">
        <title>Andean soil-derived lignocellulolytic bacterial consortium as a source of novel taxa and putative plastic-active enzymes.</title>
        <authorList>
            <person name="Diaz-Garcia L."/>
            <person name="Chuvochina M."/>
            <person name="Feuerriegel G."/>
            <person name="Bunk B."/>
            <person name="Sproer C."/>
            <person name="Streit W.R."/>
            <person name="Rodriguez L.M."/>
            <person name="Overmann J."/>
            <person name="Jimenez D.J."/>
        </authorList>
    </citation>
    <scope>NUCLEOTIDE SEQUENCE</scope>
    <source>
        <strain evidence="2">MAG 7</strain>
    </source>
</reference>
<feature type="transmembrane region" description="Helical" evidence="1">
    <location>
        <begin position="7"/>
        <end position="23"/>
    </location>
</feature>
<feature type="transmembrane region" description="Helical" evidence="1">
    <location>
        <begin position="307"/>
        <end position="324"/>
    </location>
</feature>
<feature type="transmembrane region" description="Helical" evidence="1">
    <location>
        <begin position="138"/>
        <end position="158"/>
    </location>
</feature>
<dbReference type="Proteomes" id="UP001220610">
    <property type="component" value="Chromosome"/>
</dbReference>
<sequence>MNKPINRALPVLLGAFLFSIIFWQEKLGVNTLLFGTFISAAIFYLYPGSLRSRAVAWLLLGQLACLAMVLLHNTLLSKIGFAVTLTLMAVFAEYKHRSPWFATGSLLTSILFFPASLLETMQGSRQRPARKSNSRFFILIRLSLLPLLLAAAFFLIYFSANKVFQDMTTHLLYYLNYAWLFLAAYLSWQWLLLLLLGLLICTIILLKSKTAYFSKKDQSMKDDLQRTRRTLARRMRQPVFSLMETVMGRLARGPLALKYAHSMGAFSLALLNILLLVVNSIDIRFLWLNQARNQEIPLYQQLHEGTGLLTLSILLAMLVLLCFFRGNLNFYSKNGWLKFGAYCWILQNGLLTASVFLRDYDYIQQYGLTYKRLGVLFFLLMVLTGLLTVLVKIAQKKTSYFLFRVNAWAAVVVLVAACGINWDQWIARYNLQHRDRVPLDLVFLLNLSDKTLPLLHQYKDALVERQAELDRGQPASALITLGNSPAYLIQQLEQREQQFLQKQQQFSWLSWNYADAAVRNYLLAGNTVLPLQKP</sequence>
<dbReference type="InterPro" id="IPR025291">
    <property type="entry name" value="DUF4153"/>
</dbReference>
<evidence type="ECO:0000313" key="2">
    <source>
        <dbReference type="EMBL" id="WEK37389.1"/>
    </source>
</evidence>